<keyword evidence="6" id="KW-1185">Reference proteome</keyword>
<gene>
    <name evidence="5" type="ORF">CGZ88_0406</name>
</gene>
<dbReference type="InterPro" id="IPR022893">
    <property type="entry name" value="Shikimate_DH_fam"/>
</dbReference>
<evidence type="ECO:0000313" key="6">
    <source>
        <dbReference type="Proteomes" id="UP000234935"/>
    </source>
</evidence>
<proteinExistence type="predicted"/>
<dbReference type="InterPro" id="IPR046346">
    <property type="entry name" value="Aminoacid_DH-like_N_sf"/>
</dbReference>
<reference evidence="5 6" key="1">
    <citation type="submission" date="2017-07" db="EMBL/GenBank/DDBJ databases">
        <title>Bifidobacterium novel species.</title>
        <authorList>
            <person name="Lugli G.A."/>
            <person name="Milani C."/>
            <person name="Duranti S."/>
            <person name="Mangifesta M."/>
        </authorList>
    </citation>
    <scope>NUCLEOTIDE SEQUENCE [LARGE SCALE GENOMIC DNA]</scope>
    <source>
        <strain evidence="6">Goo31D</strain>
    </source>
</reference>
<keyword evidence="2" id="KW-0057">Aromatic amino acid biosynthesis</keyword>
<dbReference type="AlphaFoldDB" id="A0A2N5J206"/>
<dbReference type="GO" id="GO:0004764">
    <property type="term" value="F:shikimate 3-dehydrogenase (NADP+) activity"/>
    <property type="evidence" value="ECO:0007669"/>
    <property type="project" value="InterPro"/>
</dbReference>
<dbReference type="Pfam" id="PF03435">
    <property type="entry name" value="Sacchrp_dh_NADP"/>
    <property type="match status" value="1"/>
</dbReference>
<evidence type="ECO:0000313" key="5">
    <source>
        <dbReference type="EMBL" id="PLS28244.1"/>
    </source>
</evidence>
<comment type="pathway">
    <text evidence="1">Metabolic intermediate biosynthesis; chorismate biosynthesis; chorismate from D-erythrose 4-phosphate and phosphoenolpyruvate: step 4/7.</text>
</comment>
<keyword evidence="2" id="KW-0028">Amino-acid biosynthesis</keyword>
<dbReference type="Proteomes" id="UP000234935">
    <property type="component" value="Unassembled WGS sequence"/>
</dbReference>
<dbReference type="InterPro" id="IPR013708">
    <property type="entry name" value="Shikimate_DH-bd_N"/>
</dbReference>
<dbReference type="GO" id="GO:0019632">
    <property type="term" value="P:shikimate metabolic process"/>
    <property type="evidence" value="ECO:0007669"/>
    <property type="project" value="TreeGrafter"/>
</dbReference>
<dbReference type="InterPro" id="IPR005097">
    <property type="entry name" value="Sacchrp_dh_NADP-bd"/>
</dbReference>
<dbReference type="SUPFAM" id="SSF53223">
    <property type="entry name" value="Aminoacid dehydrogenase-like, N-terminal domain"/>
    <property type="match status" value="1"/>
</dbReference>
<feature type="domain" description="Shikimate dehydrogenase substrate binding N-terminal" evidence="4">
    <location>
        <begin position="10"/>
        <end position="91"/>
    </location>
</feature>
<dbReference type="Gene3D" id="3.40.50.720">
    <property type="entry name" value="NAD(P)-binding Rossmann-like Domain"/>
    <property type="match status" value="1"/>
</dbReference>
<name>A0A2N5J206_9BIFI</name>
<dbReference type="GO" id="GO:0009423">
    <property type="term" value="P:chorismate biosynthetic process"/>
    <property type="evidence" value="ECO:0007669"/>
    <property type="project" value="TreeGrafter"/>
</dbReference>
<accession>A0A2N5J206</accession>
<sequence length="300" mass="31333">MNNGPRRCAVLGKPIAHSLSPVLHEAAYRALGLDGWSYGRIEMDEEGLAGFLGSLDAGWAGLSLTMPLKRTIQPYGTPSNLWARELGVANTAVFAGGSTRLYNTDVYGIARAFAHAANKEGVTPSANRSAVVLGNGNTATSALAACAMMGDVAGVTVAARHPERNAALAEIGARHGIDVTTVALDDARLPRLLAGADLVVNTIPAHGADTVANRLSEAGESVHGMLLDVVYDPRPTELMRMWGRLGGVALGGEEMLLYQAVAQVLLMTGLAADGDFDAVGAQPVHDTLEKAMREALEEAL</sequence>
<dbReference type="GO" id="GO:0005829">
    <property type="term" value="C:cytosol"/>
    <property type="evidence" value="ECO:0007669"/>
    <property type="project" value="TreeGrafter"/>
</dbReference>
<organism evidence="5 6">
    <name type="scientific">Bifidobacterium anseris</name>
    <dbReference type="NCBI Taxonomy" id="2020963"/>
    <lineage>
        <taxon>Bacteria</taxon>
        <taxon>Bacillati</taxon>
        <taxon>Actinomycetota</taxon>
        <taxon>Actinomycetes</taxon>
        <taxon>Bifidobacteriales</taxon>
        <taxon>Bifidobacteriaceae</taxon>
        <taxon>Bifidobacterium</taxon>
    </lineage>
</organism>
<dbReference type="GO" id="GO:0050661">
    <property type="term" value="F:NADP binding"/>
    <property type="evidence" value="ECO:0007669"/>
    <property type="project" value="TreeGrafter"/>
</dbReference>
<dbReference type="InterPro" id="IPR036291">
    <property type="entry name" value="NAD(P)-bd_dom_sf"/>
</dbReference>
<evidence type="ECO:0000256" key="1">
    <source>
        <dbReference type="ARBA" id="ARBA00004871"/>
    </source>
</evidence>
<dbReference type="Gene3D" id="3.40.50.10860">
    <property type="entry name" value="Leucine Dehydrogenase, chain A, domain 1"/>
    <property type="match status" value="1"/>
</dbReference>
<dbReference type="NCBIfam" id="NF001311">
    <property type="entry name" value="PRK00258.1-3"/>
    <property type="match status" value="1"/>
</dbReference>
<dbReference type="Pfam" id="PF08501">
    <property type="entry name" value="Shikimate_dh_N"/>
    <property type="match status" value="1"/>
</dbReference>
<feature type="domain" description="Saccharopine dehydrogenase NADP binding" evidence="3">
    <location>
        <begin position="131"/>
        <end position="215"/>
    </location>
</feature>
<evidence type="ECO:0000259" key="3">
    <source>
        <dbReference type="Pfam" id="PF03435"/>
    </source>
</evidence>
<dbReference type="EMBL" id="NMYC01000001">
    <property type="protein sequence ID" value="PLS28244.1"/>
    <property type="molecule type" value="Genomic_DNA"/>
</dbReference>
<dbReference type="CDD" id="cd01065">
    <property type="entry name" value="NAD_bind_Shikimate_DH"/>
    <property type="match status" value="1"/>
</dbReference>
<evidence type="ECO:0000256" key="2">
    <source>
        <dbReference type="ARBA" id="ARBA00023141"/>
    </source>
</evidence>
<dbReference type="GO" id="GO:0009073">
    <property type="term" value="P:aromatic amino acid family biosynthetic process"/>
    <property type="evidence" value="ECO:0007669"/>
    <property type="project" value="UniProtKB-KW"/>
</dbReference>
<protein>
    <submittedName>
        <fullName evidence="5">Shikimate dehydrogenase</fullName>
    </submittedName>
</protein>
<dbReference type="PANTHER" id="PTHR21089:SF1">
    <property type="entry name" value="BIFUNCTIONAL 3-DEHYDROQUINATE DEHYDRATASE_SHIKIMATE DEHYDROGENASE, CHLOROPLASTIC"/>
    <property type="match status" value="1"/>
</dbReference>
<dbReference type="RefSeq" id="WP_026645337.1">
    <property type="nucleotide sequence ID" value="NZ_NMYC01000001.1"/>
</dbReference>
<comment type="caution">
    <text evidence="5">The sequence shown here is derived from an EMBL/GenBank/DDBJ whole genome shotgun (WGS) entry which is preliminary data.</text>
</comment>
<evidence type="ECO:0000259" key="4">
    <source>
        <dbReference type="Pfam" id="PF08501"/>
    </source>
</evidence>
<dbReference type="PANTHER" id="PTHR21089">
    <property type="entry name" value="SHIKIMATE DEHYDROGENASE"/>
    <property type="match status" value="1"/>
</dbReference>
<dbReference type="OrthoDB" id="9776868at2"/>
<dbReference type="SUPFAM" id="SSF51735">
    <property type="entry name" value="NAD(P)-binding Rossmann-fold domains"/>
    <property type="match status" value="1"/>
</dbReference>